<dbReference type="GO" id="GO:0008234">
    <property type="term" value="F:cysteine-type peptidase activity"/>
    <property type="evidence" value="ECO:0007669"/>
    <property type="project" value="InterPro"/>
</dbReference>
<feature type="domain" description="Cathepsin propeptide inhibitor" evidence="6">
    <location>
        <begin position="39"/>
        <end position="103"/>
    </location>
</feature>
<dbReference type="InterPro" id="IPR025661">
    <property type="entry name" value="Pept_asp_AS"/>
</dbReference>
<dbReference type="GO" id="GO:0006508">
    <property type="term" value="P:proteolysis"/>
    <property type="evidence" value="ECO:0007669"/>
    <property type="project" value="UniProtKB-KW"/>
</dbReference>
<evidence type="ECO:0000259" key="6">
    <source>
        <dbReference type="SMART" id="SM00848"/>
    </source>
</evidence>
<dbReference type="InterPro" id="IPR000668">
    <property type="entry name" value="Peptidase_C1A_C"/>
</dbReference>
<feature type="domain" description="Peptidase C1A papain C-terminal" evidence="5">
    <location>
        <begin position="129"/>
        <end position="349"/>
    </location>
</feature>
<dbReference type="SMART" id="SM00848">
    <property type="entry name" value="Inhibitor_I29"/>
    <property type="match status" value="1"/>
</dbReference>
<evidence type="ECO:0000256" key="3">
    <source>
        <dbReference type="ARBA" id="ARBA00023157"/>
    </source>
</evidence>
<dbReference type="InterPro" id="IPR013128">
    <property type="entry name" value="Peptidase_C1A"/>
</dbReference>
<dbReference type="InterPro" id="IPR000169">
    <property type="entry name" value="Pept_cys_AS"/>
</dbReference>
<dbReference type="PROSITE" id="PS00139">
    <property type="entry name" value="THIOL_PROTEASE_CYS"/>
    <property type="match status" value="1"/>
</dbReference>
<comment type="caution">
    <text evidence="7">The sequence shown here is derived from an EMBL/GenBank/DDBJ whole genome shotgun (WGS) entry which is preliminary data.</text>
</comment>
<dbReference type="PROSITE" id="PS51257">
    <property type="entry name" value="PROKAR_LIPOPROTEIN"/>
    <property type="match status" value="1"/>
</dbReference>
<comment type="similarity">
    <text evidence="1">Belongs to the peptidase C1 family.</text>
</comment>
<dbReference type="PROSITE" id="PS00640">
    <property type="entry name" value="THIOL_PROTEASE_ASN"/>
    <property type="match status" value="1"/>
</dbReference>
<dbReference type="InterPro" id="IPR038765">
    <property type="entry name" value="Papain-like_cys_pep_sf"/>
</dbReference>
<feature type="signal peptide" evidence="4">
    <location>
        <begin position="1"/>
        <end position="19"/>
    </location>
</feature>
<keyword evidence="8" id="KW-1185">Reference proteome</keyword>
<evidence type="ECO:0000256" key="2">
    <source>
        <dbReference type="ARBA" id="ARBA00023145"/>
    </source>
</evidence>
<dbReference type="InterPro" id="IPR025660">
    <property type="entry name" value="Pept_his_AS"/>
</dbReference>
<evidence type="ECO:0000313" key="8">
    <source>
        <dbReference type="Proteomes" id="UP000237271"/>
    </source>
</evidence>
<dbReference type="Pfam" id="PF08246">
    <property type="entry name" value="Inhibitor_I29"/>
    <property type="match status" value="1"/>
</dbReference>
<dbReference type="AlphaFoldDB" id="A0A2P4Y5Y5"/>
<dbReference type="SUPFAM" id="SSF54001">
    <property type="entry name" value="Cysteine proteinases"/>
    <property type="match status" value="1"/>
</dbReference>
<dbReference type="EMBL" id="NCKW01005228">
    <property type="protein sequence ID" value="POM73221.1"/>
    <property type="molecule type" value="Genomic_DNA"/>
</dbReference>
<name>A0A2P4Y5Y5_9STRA</name>
<dbReference type="InterPro" id="IPR039417">
    <property type="entry name" value="Peptidase_C1A_papain-like"/>
</dbReference>
<dbReference type="PROSITE" id="PS00639">
    <property type="entry name" value="THIOL_PROTEASE_HIS"/>
    <property type="match status" value="1"/>
</dbReference>
<dbReference type="OrthoDB" id="10253408at2759"/>
<evidence type="ECO:0000259" key="5">
    <source>
        <dbReference type="SMART" id="SM00645"/>
    </source>
</evidence>
<dbReference type="FunFam" id="3.90.70.10:FF:000039">
    <property type="entry name" value="Cysteine proteinase 2, putative"/>
    <property type="match status" value="1"/>
</dbReference>
<protein>
    <submittedName>
        <fullName evidence="7">Cysteine protease family C01A</fullName>
    </submittedName>
</protein>
<evidence type="ECO:0000256" key="1">
    <source>
        <dbReference type="ARBA" id="ARBA00008455"/>
    </source>
</evidence>
<keyword evidence="7" id="KW-0645">Protease</keyword>
<evidence type="ECO:0000313" key="7">
    <source>
        <dbReference type="EMBL" id="POM73221.1"/>
    </source>
</evidence>
<dbReference type="InterPro" id="IPR013201">
    <property type="entry name" value="Prot_inhib_I29"/>
</dbReference>
<dbReference type="CDD" id="cd02248">
    <property type="entry name" value="Peptidase_C1A"/>
    <property type="match status" value="1"/>
</dbReference>
<feature type="chain" id="PRO_5018780821" evidence="4">
    <location>
        <begin position="20"/>
        <end position="375"/>
    </location>
</feature>
<dbReference type="PANTHER" id="PTHR12411">
    <property type="entry name" value="CYSTEINE PROTEASE FAMILY C1-RELATED"/>
    <property type="match status" value="1"/>
</dbReference>
<evidence type="ECO:0000256" key="4">
    <source>
        <dbReference type="SAM" id="SignalP"/>
    </source>
</evidence>
<sequence>MKVLGIVSLVATAIACSKALTTELPSSLSASEQQTWEAFVDYALDFQKDYRYYANDQELVQLRFRAFATNLERIKTHNEAYERGEQSFTLGLNDLADLTDVEYKQLLSYTTRDSYAPETFSKPENVEDLPDTWDWRDHNNVTPVKNQGQCGSCWAFSAVAAMESAYALSTGTLESFSEQELVDCVLGGIDTCSHGGEMSEGYEEIIEHHGGKIDREEDYEYTAESKGVCKAKDDKAIGHFTSYANVTSGDEGALQAAIATKGVQAVAIDASSFTFQLYHHGVYSWPLCGNAPDALDHGVAAAGYGVYKKKDYWLVKNSWGDSWGMKGYIMMSRNKDNQCGIATDASYPIMTKENTAAEAKDRAAVVESTEVTSIM</sequence>
<dbReference type="Proteomes" id="UP000237271">
    <property type="component" value="Unassembled WGS sequence"/>
</dbReference>
<keyword evidence="3" id="KW-1015">Disulfide bond</keyword>
<dbReference type="Gene3D" id="3.90.70.10">
    <property type="entry name" value="Cysteine proteinases"/>
    <property type="match status" value="1"/>
</dbReference>
<proteinExistence type="inferred from homology"/>
<reference evidence="7 8" key="1">
    <citation type="journal article" date="2017" name="Genome Biol. Evol.">
        <title>Phytophthora megakarya and P. palmivora, closely related causal agents of cacao black pod rot, underwent increases in genome sizes and gene numbers by different mechanisms.</title>
        <authorList>
            <person name="Ali S.S."/>
            <person name="Shao J."/>
            <person name="Lary D.J."/>
            <person name="Kronmiller B."/>
            <person name="Shen D."/>
            <person name="Strem M.D."/>
            <person name="Amoako-Attah I."/>
            <person name="Akrofi A.Y."/>
            <person name="Begoude B.A."/>
            <person name="Ten Hoopen G.M."/>
            <person name="Coulibaly K."/>
            <person name="Kebe B.I."/>
            <person name="Melnick R.L."/>
            <person name="Guiltinan M.J."/>
            <person name="Tyler B.M."/>
            <person name="Meinhardt L.W."/>
            <person name="Bailey B.A."/>
        </authorList>
    </citation>
    <scope>NUCLEOTIDE SEQUENCE [LARGE SCALE GENOMIC DNA]</scope>
    <source>
        <strain evidence="8">sbr112.9</strain>
    </source>
</reference>
<keyword evidence="2" id="KW-0865">Zymogen</keyword>
<keyword evidence="4" id="KW-0732">Signal</keyword>
<dbReference type="SMART" id="SM00645">
    <property type="entry name" value="Pept_C1"/>
    <property type="match status" value="1"/>
</dbReference>
<dbReference type="Pfam" id="PF00112">
    <property type="entry name" value="Peptidase_C1"/>
    <property type="match status" value="1"/>
</dbReference>
<organism evidence="7 8">
    <name type="scientific">Phytophthora palmivora</name>
    <dbReference type="NCBI Taxonomy" id="4796"/>
    <lineage>
        <taxon>Eukaryota</taxon>
        <taxon>Sar</taxon>
        <taxon>Stramenopiles</taxon>
        <taxon>Oomycota</taxon>
        <taxon>Peronosporomycetes</taxon>
        <taxon>Peronosporales</taxon>
        <taxon>Peronosporaceae</taxon>
        <taxon>Phytophthora</taxon>
    </lineage>
</organism>
<keyword evidence="7" id="KW-0378">Hydrolase</keyword>
<accession>A0A2P4Y5Y5</accession>
<dbReference type="PRINTS" id="PR00705">
    <property type="entry name" value="PAPAIN"/>
</dbReference>
<gene>
    <name evidence="7" type="ORF">PHPALM_9950</name>
</gene>